<dbReference type="Gene3D" id="3.40.50.12090">
    <property type="match status" value="1"/>
</dbReference>
<evidence type="ECO:0000313" key="1">
    <source>
        <dbReference type="EMBL" id="KXI11842.1"/>
    </source>
</evidence>
<dbReference type="STRING" id="1261.HMPREF3195_01166"/>
<sequence length="341" mass="37231">MKFTKKILSVLCVGVLILSGIGASSDALWKNYRPYGGFDGSWKRFYGRDRIKTSEYTANSLNPHKNATDVHPLPAGQSVPTVIVNQNSFQDGLSAQNICSAFNARLLLVRPDYANIGLMKGYYHSKTVYILGSEKEIFASTEKYIKRFMPGTNVVRIGHASAYERNLATLKMGGFKNLAVADGRNFPDALTASALCNNKKLGLMLVDGSRNYNIPAGSKVSYTIGGESSVAQNGGVRLSGQNRYETGKAVMREMAGYDNLLFVDGRKFPDSISAINLIKPRNAGLLLIADGRDNSDMKEFLIKLPAKADAGWDIEKSGYALIIGGMNSLADNTVIQMLYPR</sequence>
<evidence type="ECO:0000313" key="2">
    <source>
        <dbReference type="Proteomes" id="UP000070326"/>
    </source>
</evidence>
<dbReference type="EMBL" id="LSQZ01000062">
    <property type="protein sequence ID" value="KXI11842.1"/>
    <property type="molecule type" value="Genomic_DNA"/>
</dbReference>
<reference evidence="1 2" key="1">
    <citation type="submission" date="2016-02" db="EMBL/GenBank/DDBJ databases">
        <authorList>
            <person name="Wen L."/>
            <person name="He K."/>
            <person name="Yang H."/>
        </authorList>
    </citation>
    <scope>NUCLEOTIDE SEQUENCE [LARGE SCALE GENOMIC DNA]</scope>
    <source>
        <strain evidence="1 2">MJR8628A</strain>
    </source>
</reference>
<organism evidence="1 2">
    <name type="scientific">Peptostreptococcus anaerobius</name>
    <dbReference type="NCBI Taxonomy" id="1261"/>
    <lineage>
        <taxon>Bacteria</taxon>
        <taxon>Bacillati</taxon>
        <taxon>Bacillota</taxon>
        <taxon>Clostridia</taxon>
        <taxon>Peptostreptococcales</taxon>
        <taxon>Peptostreptococcaceae</taxon>
        <taxon>Peptostreptococcus</taxon>
    </lineage>
</organism>
<dbReference type="PATRIC" id="fig|1261.5.peg.1168"/>
<proteinExistence type="predicted"/>
<dbReference type="Pfam" id="PF04122">
    <property type="entry name" value="CW_binding_2"/>
    <property type="match status" value="3"/>
</dbReference>
<comment type="caution">
    <text evidence="1">The sequence shown here is derived from an EMBL/GenBank/DDBJ whole genome shotgun (WGS) entry which is preliminary data.</text>
</comment>
<protein>
    <submittedName>
        <fullName evidence="1">Putative cell wall binding repeat 2</fullName>
    </submittedName>
</protein>
<dbReference type="Proteomes" id="UP000070326">
    <property type="component" value="Unassembled WGS sequence"/>
</dbReference>
<gene>
    <name evidence="1" type="ORF">HMPREF3195_01166</name>
</gene>
<name>A0A135YR00_9FIRM</name>
<accession>A0A135YR00</accession>
<dbReference type="PANTHER" id="PTHR30032">
    <property type="entry name" value="N-ACETYLMURAMOYL-L-ALANINE AMIDASE-RELATED"/>
    <property type="match status" value="1"/>
</dbReference>
<dbReference type="InterPro" id="IPR051922">
    <property type="entry name" value="Bact_Sporulation_Assoc"/>
</dbReference>
<dbReference type="AlphaFoldDB" id="A0A135YR00"/>
<dbReference type="RefSeq" id="WP_021934702.1">
    <property type="nucleotide sequence ID" value="NZ_CAXUJS010000007.1"/>
</dbReference>
<dbReference type="InterPro" id="IPR007253">
    <property type="entry name" value="Cell_wall-bd_2"/>
</dbReference>
<dbReference type="PANTHER" id="PTHR30032:SF8">
    <property type="entry name" value="GERMINATION-SPECIFIC N-ACETYLMURAMOYL-L-ALANINE AMIDASE"/>
    <property type="match status" value="1"/>
</dbReference>